<dbReference type="InterPro" id="IPR042109">
    <property type="entry name" value="Adenylosuccinate_synth_dom1"/>
</dbReference>
<dbReference type="CDD" id="cd03108">
    <property type="entry name" value="AdSS"/>
    <property type="match status" value="1"/>
</dbReference>
<evidence type="ECO:0000256" key="8">
    <source>
        <dbReference type="RuleBase" id="RU000520"/>
    </source>
</evidence>
<dbReference type="InterPro" id="IPR042110">
    <property type="entry name" value="Adenylosuccinate_synth_dom2"/>
</dbReference>
<dbReference type="AlphaFoldDB" id="A0A832T7A0"/>
<evidence type="ECO:0000256" key="1">
    <source>
        <dbReference type="ARBA" id="ARBA00022598"/>
    </source>
</evidence>
<comment type="catalytic activity">
    <reaction evidence="7 8">
        <text>IMP + L-aspartate + GTP = N(6)-(1,2-dicarboxyethyl)-AMP + GDP + phosphate + 2 H(+)</text>
        <dbReference type="Rhea" id="RHEA:15753"/>
        <dbReference type="ChEBI" id="CHEBI:15378"/>
        <dbReference type="ChEBI" id="CHEBI:29991"/>
        <dbReference type="ChEBI" id="CHEBI:37565"/>
        <dbReference type="ChEBI" id="CHEBI:43474"/>
        <dbReference type="ChEBI" id="CHEBI:57567"/>
        <dbReference type="ChEBI" id="CHEBI:58053"/>
        <dbReference type="ChEBI" id="CHEBI:58189"/>
        <dbReference type="EC" id="6.3.4.4"/>
    </reaction>
</comment>
<dbReference type="UniPathway" id="UPA00075">
    <property type="reaction ID" value="UER00335"/>
</dbReference>
<protein>
    <recommendedName>
        <fullName evidence="7 8">Adenylosuccinate synthetase</fullName>
        <shortName evidence="7">AMPSase</shortName>
        <shortName evidence="7">AdSS</shortName>
        <ecNumber evidence="7 8">6.3.4.4</ecNumber>
    </recommendedName>
    <alternativeName>
        <fullName evidence="7">IMP--aspartate ligase</fullName>
    </alternativeName>
</protein>
<dbReference type="PANTHER" id="PTHR11846:SF0">
    <property type="entry name" value="ADENYLOSUCCINATE SYNTHETASE"/>
    <property type="match status" value="1"/>
</dbReference>
<evidence type="ECO:0000256" key="3">
    <source>
        <dbReference type="ARBA" id="ARBA00022741"/>
    </source>
</evidence>
<evidence type="ECO:0000313" key="10">
    <source>
        <dbReference type="Proteomes" id="UP000619545"/>
    </source>
</evidence>
<comment type="similarity">
    <text evidence="7 8">Belongs to the adenylosuccinate synthetase family.</text>
</comment>
<feature type="binding site" evidence="7">
    <location>
        <position position="46"/>
    </location>
    <ligand>
        <name>Mg(2+)</name>
        <dbReference type="ChEBI" id="CHEBI:18420"/>
    </ligand>
</feature>
<comment type="pathway">
    <text evidence="7 8">Purine metabolism; AMP biosynthesis via de novo pathway; AMP from IMP: step 1/2.</text>
</comment>
<dbReference type="EMBL" id="DUJS01000004">
    <property type="protein sequence ID" value="HII70622.1"/>
    <property type="molecule type" value="Genomic_DNA"/>
</dbReference>
<dbReference type="GO" id="GO:0004019">
    <property type="term" value="F:adenylosuccinate synthase activity"/>
    <property type="evidence" value="ECO:0007669"/>
    <property type="project" value="UniProtKB-UniRule"/>
</dbReference>
<dbReference type="Gene3D" id="1.10.300.10">
    <property type="entry name" value="Adenylosuccinate Synthetase, subunit A, domain 2"/>
    <property type="match status" value="1"/>
</dbReference>
<dbReference type="GO" id="GO:0005525">
    <property type="term" value="F:GTP binding"/>
    <property type="evidence" value="ECO:0007669"/>
    <property type="project" value="UniProtKB-UniRule"/>
</dbReference>
<dbReference type="InterPro" id="IPR042111">
    <property type="entry name" value="Adenylosuccinate_synth_dom3"/>
</dbReference>
<dbReference type="GeneID" id="1477538"/>
<dbReference type="NCBIfam" id="NF003295">
    <property type="entry name" value="PRK04293.1"/>
    <property type="match status" value="1"/>
</dbReference>
<dbReference type="SMART" id="SM00788">
    <property type="entry name" value="Adenylsucc_synt"/>
    <property type="match status" value="1"/>
</dbReference>
<keyword evidence="3 7" id="KW-0547">Nucleotide-binding</keyword>
<evidence type="ECO:0000313" key="9">
    <source>
        <dbReference type="EMBL" id="HII70622.1"/>
    </source>
</evidence>
<evidence type="ECO:0000256" key="5">
    <source>
        <dbReference type="ARBA" id="ARBA00022842"/>
    </source>
</evidence>
<feature type="binding site" description="in other chain" evidence="7">
    <location>
        <begin position="17"/>
        <end position="20"/>
    </location>
    <ligand>
        <name>IMP</name>
        <dbReference type="ChEBI" id="CHEBI:58053"/>
        <note>ligand shared between dimeric partners</note>
    </ligand>
</feature>
<dbReference type="InterPro" id="IPR001114">
    <property type="entry name" value="Adenylosuccinate_synthetase"/>
</dbReference>
<comment type="caution">
    <text evidence="9">The sequence shown here is derived from an EMBL/GenBank/DDBJ whole genome shotgun (WGS) entry which is preliminary data.</text>
</comment>
<keyword evidence="1 7" id="KW-0436">Ligase</keyword>
<keyword evidence="7" id="KW-0963">Cytoplasm</keyword>
<feature type="binding site" description="in other chain" evidence="7">
    <location>
        <position position="266"/>
    </location>
    <ligand>
        <name>IMP</name>
        <dbReference type="ChEBI" id="CHEBI:58053"/>
        <note>ligand shared between dimeric partners</note>
    </ligand>
</feature>
<dbReference type="InterPro" id="IPR027417">
    <property type="entry name" value="P-loop_NTPase"/>
</dbReference>
<feature type="binding site" description="in other chain" evidence="7">
    <location>
        <position position="199"/>
    </location>
    <ligand>
        <name>IMP</name>
        <dbReference type="ChEBI" id="CHEBI:58053"/>
        <note>ligand shared between dimeric partners</note>
    </ligand>
</feature>
<accession>A0A832T7A0</accession>
<dbReference type="OMA" id="FHHAKPI"/>
<feature type="binding site" evidence="7">
    <location>
        <begin position="46"/>
        <end position="48"/>
    </location>
    <ligand>
        <name>GTP</name>
        <dbReference type="ChEBI" id="CHEBI:37565"/>
    </ligand>
</feature>
<feature type="binding site" description="in other chain" evidence="7">
    <location>
        <position position="131"/>
    </location>
    <ligand>
        <name>IMP</name>
        <dbReference type="ChEBI" id="CHEBI:58053"/>
        <note>ligand shared between dimeric partners</note>
    </ligand>
</feature>
<organism evidence="9 10">
    <name type="scientific">Methanopyrus kandleri</name>
    <dbReference type="NCBI Taxonomy" id="2320"/>
    <lineage>
        <taxon>Archaea</taxon>
        <taxon>Methanobacteriati</taxon>
        <taxon>Methanobacteriota</taxon>
        <taxon>Methanomada group</taxon>
        <taxon>Methanopyri</taxon>
        <taxon>Methanopyrales</taxon>
        <taxon>Methanopyraceae</taxon>
        <taxon>Methanopyrus</taxon>
    </lineage>
</organism>
<keyword evidence="6 7" id="KW-0342">GTP-binding</keyword>
<keyword evidence="4 7" id="KW-0658">Purine biosynthesis</keyword>
<feature type="binding site" description="in other chain" evidence="7">
    <location>
        <position position="183"/>
    </location>
    <ligand>
        <name>IMP</name>
        <dbReference type="ChEBI" id="CHEBI:58053"/>
        <note>ligand shared between dimeric partners</note>
    </ligand>
</feature>
<dbReference type="SUPFAM" id="SSF52540">
    <property type="entry name" value="P-loop containing nucleoside triphosphate hydrolases"/>
    <property type="match status" value="1"/>
</dbReference>
<evidence type="ECO:0000256" key="7">
    <source>
        <dbReference type="HAMAP-Rule" id="MF_00011"/>
    </source>
</evidence>
<feature type="binding site" description="in other chain" evidence="7">
    <location>
        <begin position="44"/>
        <end position="47"/>
    </location>
    <ligand>
        <name>IMP</name>
        <dbReference type="ChEBI" id="CHEBI:58053"/>
        <note>ligand shared between dimeric partners</note>
    </ligand>
</feature>
<feature type="active site" description="Proton donor" evidence="7">
    <location>
        <position position="47"/>
    </location>
</feature>
<proteinExistence type="inferred from homology"/>
<sequence length="346" mass="37631">MRDRGHVSVVAGGQWGDEGKGKIVAYLAVQDEPEVIARAGVGPNAGHTVRVNGEDYGLRQIPCGFPHEEAELAIGPGVLVNPEVLLDEVERLSRFRVDDRLIVDERCAIIEPKHIEAERASKHLSDEIDTTGTGCGPANADRALRKAKLARDVDELSEFLGDVPGLVNEAIDAGEDVLIEGTQGFGLSLYHGIDYPYVTSKDTTASAFASDVGVGPTRIDDVYVVFKAYATRVGEGPFPTELSREEVIEKFGEEILEVERGTVTGRPRRIGEFDFEMAKRACVINGATQVAITCIDRRFPDAAEAETWHELPTEAKKFVEKVEEAVGVPVTIVSTGPELEHTVDLR</sequence>
<dbReference type="Gene3D" id="3.40.440.10">
    <property type="entry name" value="Adenylosuccinate Synthetase, subunit A, domain 1"/>
    <property type="match status" value="2"/>
</dbReference>
<evidence type="ECO:0000256" key="2">
    <source>
        <dbReference type="ARBA" id="ARBA00022723"/>
    </source>
</evidence>
<comment type="cofactor">
    <cofactor evidence="7">
        <name>Mg(2+)</name>
        <dbReference type="ChEBI" id="CHEBI:18420"/>
    </cofactor>
    <text evidence="7">Binds 1 Mg(2+) ion per subunit.</text>
</comment>
<name>A0A832T7A0_9EURY</name>
<feature type="binding site" evidence="7">
    <location>
        <position position="17"/>
    </location>
    <ligand>
        <name>Mg(2+)</name>
        <dbReference type="ChEBI" id="CHEBI:18420"/>
    </ligand>
</feature>
<feature type="binding site" evidence="7">
    <location>
        <begin position="334"/>
        <end position="336"/>
    </location>
    <ligand>
        <name>GTP</name>
        <dbReference type="ChEBI" id="CHEBI:37565"/>
    </ligand>
</feature>
<comment type="function">
    <text evidence="7">Plays an important role in the de novo pathway of purine nucleotide biosynthesis. Catalyzes the first committed step in the biosynthesis of AMP from IMP.</text>
</comment>
<dbReference type="PANTHER" id="PTHR11846">
    <property type="entry name" value="ADENYLOSUCCINATE SYNTHETASE"/>
    <property type="match status" value="1"/>
</dbReference>
<feature type="binding site" evidence="7">
    <location>
        <position position="268"/>
    </location>
    <ligand>
        <name>GTP</name>
        <dbReference type="ChEBI" id="CHEBI:37565"/>
    </ligand>
</feature>
<gene>
    <name evidence="7" type="primary">purA</name>
    <name evidence="9" type="ORF">HA336_05255</name>
</gene>
<keyword evidence="5 7" id="KW-0460">Magnesium</keyword>
<dbReference type="GO" id="GO:0044208">
    <property type="term" value="P:'de novo' AMP biosynthetic process"/>
    <property type="evidence" value="ECO:0007669"/>
    <property type="project" value="UniProtKB-UniRule"/>
</dbReference>
<feature type="active site" description="Proton acceptor" evidence="7">
    <location>
        <position position="17"/>
    </location>
</feature>
<dbReference type="GO" id="GO:0000287">
    <property type="term" value="F:magnesium ion binding"/>
    <property type="evidence" value="ECO:0007669"/>
    <property type="project" value="UniProtKB-UniRule"/>
</dbReference>
<comment type="subunit">
    <text evidence="7">Homodimer.</text>
</comment>
<keyword evidence="2 7" id="KW-0479">Metal-binding</keyword>
<dbReference type="Pfam" id="PF00709">
    <property type="entry name" value="Adenylsucc_synt"/>
    <property type="match status" value="3"/>
</dbReference>
<feature type="binding site" evidence="7">
    <location>
        <begin position="262"/>
        <end position="268"/>
    </location>
    <ligand>
        <name>substrate</name>
    </ligand>
</feature>
<reference evidence="9" key="1">
    <citation type="journal article" date="2020" name="bioRxiv">
        <title>A rank-normalized archaeal taxonomy based on genome phylogeny resolves widespread incomplete and uneven classifications.</title>
        <authorList>
            <person name="Rinke C."/>
            <person name="Chuvochina M."/>
            <person name="Mussig A.J."/>
            <person name="Chaumeil P.-A."/>
            <person name="Waite D.W."/>
            <person name="Whitman W.B."/>
            <person name="Parks D.H."/>
            <person name="Hugenholtz P."/>
        </authorList>
    </citation>
    <scope>NUCLEOTIDE SEQUENCE</scope>
    <source>
        <strain evidence="9">UBA8853</strain>
    </source>
</reference>
<feature type="binding site" evidence="7">
    <location>
        <position position="145"/>
    </location>
    <ligand>
        <name>IMP</name>
        <dbReference type="ChEBI" id="CHEBI:58053"/>
        <note>ligand shared between dimeric partners</note>
    </ligand>
</feature>
<feature type="binding site" evidence="7">
    <location>
        <begin position="294"/>
        <end position="296"/>
    </location>
    <ligand>
        <name>GTP</name>
        <dbReference type="ChEBI" id="CHEBI:37565"/>
    </ligand>
</feature>
<evidence type="ECO:0000256" key="4">
    <source>
        <dbReference type="ARBA" id="ARBA00022755"/>
    </source>
</evidence>
<dbReference type="EC" id="6.3.4.4" evidence="7 8"/>
<dbReference type="GO" id="GO:0005737">
    <property type="term" value="C:cytoplasm"/>
    <property type="evidence" value="ECO:0007669"/>
    <property type="project" value="UniProtKB-SubCell"/>
</dbReference>
<dbReference type="HAMAP" id="MF_00011">
    <property type="entry name" value="Adenylosucc_synth"/>
    <property type="match status" value="1"/>
</dbReference>
<comment type="subcellular location">
    <subcellularLocation>
        <location evidence="7">Cytoplasm</location>
    </subcellularLocation>
</comment>
<dbReference type="Proteomes" id="UP000619545">
    <property type="component" value="Unassembled WGS sequence"/>
</dbReference>
<dbReference type="RefSeq" id="WP_011018607.1">
    <property type="nucleotide sequence ID" value="NZ_DUJS01000004.1"/>
</dbReference>
<evidence type="ECO:0000256" key="6">
    <source>
        <dbReference type="ARBA" id="ARBA00023134"/>
    </source>
</evidence>
<dbReference type="InterPro" id="IPR018220">
    <property type="entry name" value="Adenylosuccin_syn_GTP-bd"/>
</dbReference>
<dbReference type="GO" id="GO:0046040">
    <property type="term" value="P:IMP metabolic process"/>
    <property type="evidence" value="ECO:0007669"/>
    <property type="project" value="TreeGrafter"/>
</dbReference>
<dbReference type="PROSITE" id="PS01266">
    <property type="entry name" value="ADENYLOSUCCIN_SYN_1"/>
    <property type="match status" value="1"/>
</dbReference>
<feature type="binding site" evidence="7">
    <location>
        <begin position="16"/>
        <end position="22"/>
    </location>
    <ligand>
        <name>GTP</name>
        <dbReference type="ChEBI" id="CHEBI:37565"/>
    </ligand>
</feature>
<dbReference type="Gene3D" id="3.90.170.10">
    <property type="entry name" value="Adenylosuccinate Synthetase, subunit A, domain 3"/>
    <property type="match status" value="2"/>
</dbReference>